<keyword evidence="1" id="KW-1071">Ligand-gated ion channel</keyword>
<accession>A0A4Y1R2T2</accession>
<dbReference type="AlphaFoldDB" id="A0A4Y1R2T2"/>
<dbReference type="InterPro" id="IPR018490">
    <property type="entry name" value="cNMP-bd_dom_sf"/>
</dbReference>
<name>A0A4Y1R2T2_PRUDU</name>
<dbReference type="GO" id="GO:0034220">
    <property type="term" value="P:monoatomic ion transmembrane transport"/>
    <property type="evidence" value="ECO:0007669"/>
    <property type="project" value="UniProtKB-KW"/>
</dbReference>
<gene>
    <name evidence="5" type="ORF">Prudu_007752</name>
</gene>
<organism evidence="5">
    <name type="scientific">Prunus dulcis</name>
    <name type="common">Almond</name>
    <name type="synonym">Amygdalus dulcis</name>
    <dbReference type="NCBI Taxonomy" id="3755"/>
    <lineage>
        <taxon>Eukaryota</taxon>
        <taxon>Viridiplantae</taxon>
        <taxon>Streptophyta</taxon>
        <taxon>Embryophyta</taxon>
        <taxon>Tracheophyta</taxon>
        <taxon>Spermatophyta</taxon>
        <taxon>Magnoliopsida</taxon>
        <taxon>eudicotyledons</taxon>
        <taxon>Gunneridae</taxon>
        <taxon>Pentapetalae</taxon>
        <taxon>rosids</taxon>
        <taxon>fabids</taxon>
        <taxon>Rosales</taxon>
        <taxon>Rosaceae</taxon>
        <taxon>Amygdaloideae</taxon>
        <taxon>Amygdaleae</taxon>
        <taxon>Prunus</taxon>
    </lineage>
</organism>
<dbReference type="EMBL" id="AP019298">
    <property type="protein sequence ID" value="BBG98367.1"/>
    <property type="molecule type" value="Genomic_DNA"/>
</dbReference>
<reference evidence="5" key="1">
    <citation type="journal article" date="2019" name="Science">
        <title>Mutation of a bHLH transcription factor allowed almond domestication.</title>
        <authorList>
            <person name="Sanchez-Perez R."/>
            <person name="Pavan S."/>
            <person name="Mazzeo R."/>
            <person name="Moldovan C."/>
            <person name="Aiese Cigliano R."/>
            <person name="Del Cueto J."/>
            <person name="Ricciardi F."/>
            <person name="Lotti C."/>
            <person name="Ricciardi L."/>
            <person name="Dicenta F."/>
            <person name="Lopez-Marques R.L."/>
            <person name="Lindberg Moller B."/>
        </authorList>
    </citation>
    <scope>NUCLEOTIDE SEQUENCE</scope>
</reference>
<dbReference type="InterPro" id="IPR000595">
    <property type="entry name" value="cNMP-bd_dom"/>
</dbReference>
<evidence type="ECO:0000259" key="4">
    <source>
        <dbReference type="PROSITE" id="PS50042"/>
    </source>
</evidence>
<dbReference type="CDD" id="cd00038">
    <property type="entry name" value="CAP_ED"/>
    <property type="match status" value="1"/>
</dbReference>
<dbReference type="Gene3D" id="2.60.120.10">
    <property type="entry name" value="Jelly Rolls"/>
    <property type="match status" value="1"/>
</dbReference>
<evidence type="ECO:0000256" key="3">
    <source>
        <dbReference type="SAM" id="MobiDB-lite"/>
    </source>
</evidence>
<evidence type="ECO:0000256" key="2">
    <source>
        <dbReference type="ARBA" id="ARBA00023303"/>
    </source>
</evidence>
<keyword evidence="2" id="KW-0407">Ion channel</keyword>
<evidence type="ECO:0000313" key="5">
    <source>
        <dbReference type="EMBL" id="BBG98367.1"/>
    </source>
</evidence>
<feature type="domain" description="Cyclic nucleotide-binding" evidence="4">
    <location>
        <begin position="515"/>
        <end position="586"/>
    </location>
</feature>
<dbReference type="GO" id="GO:0016020">
    <property type="term" value="C:membrane"/>
    <property type="evidence" value="ECO:0007669"/>
    <property type="project" value="UniProtKB-SubCell"/>
</dbReference>
<dbReference type="SUPFAM" id="SSF81324">
    <property type="entry name" value="Voltage-gated potassium channels"/>
    <property type="match status" value="1"/>
</dbReference>
<dbReference type="PROSITE" id="PS50042">
    <property type="entry name" value="CNMP_BINDING_3"/>
    <property type="match status" value="1"/>
</dbReference>
<protein>
    <submittedName>
        <fullName evidence="5">Cyclic nucleotide gated channel 3</fullName>
    </submittedName>
</protein>
<proteinExistence type="predicted"/>
<keyword evidence="1" id="KW-0813">Transport</keyword>
<evidence type="ECO:0000256" key="1">
    <source>
        <dbReference type="ARBA" id="ARBA00023286"/>
    </source>
</evidence>
<dbReference type="SUPFAM" id="SSF51206">
    <property type="entry name" value="cAMP-binding domain-like"/>
    <property type="match status" value="1"/>
</dbReference>
<dbReference type="Gene3D" id="1.10.287.630">
    <property type="entry name" value="Helix hairpin bin"/>
    <property type="match status" value="1"/>
</dbReference>
<keyword evidence="1" id="KW-0406">Ion transport</keyword>
<dbReference type="PANTHER" id="PTHR45651">
    <property type="entry name" value="CYCLIC NUCLEOTIDE-GATED ION CHANNEL 15-RELATED-RELATED"/>
    <property type="match status" value="1"/>
</dbReference>
<sequence>MEGCDLEENAEENFPKSNANGIHCSGKSFPAVDLVADKLHKLLGPGFEWIMIIREALKSCYGVLAFGLGFKNKFVNPQELVLLQRWNKILQVLCVVSLSLDPLFCYLLIVNDENKCLRLDTRLGNIAILLRSVIDFFHLFRIIFQFRASITIITPSQASGTGRNESVTEPPALVGTYLLLWFLLDILVILPLPQIHYVGSVQVVVFFIIPRLNDSRVFNATKSLNFIVILQYVLRVLRISSWLKKATRISGFLAETAGTKAASNLFLYMLASHSRVLLALQVVGAFWYLFSIERKAACWRQFCKNPAGGNYCSLYCGDDTFGATTLLNDSCSAKTPNSTFDFGIYSDALESGVINSADFVQKISYCFWWGLQNLSSLGQSLKTSTYVWEIYFSVVSIMNTFISELSVPLLLILISIHLNALLLDNTQKLDFIDKNVQSKTARLEEMRLQGQDIELWMAFHSLPRKLKKRIRKYEKYKWQETRGVDVENFLNNLPRDLRRDTKRHLCSGPLSKVPVLQNMNKRLLDAICEHLKPVLYIEHSFIFRKEDPLDEMLFITRGKVLTYTASTCGEGANSLEKGDFYGEELLDWVLKTCPAPTLSNLPFSTKTVQAETKVEVFVLKAFDLKHVVSKFWWLFSKELRNSNSFGLKQWQPRAACVLQTAWRRHKREKLQKSPRLAKEGSLSAADHLAVSETQHK</sequence>
<dbReference type="InterPro" id="IPR014710">
    <property type="entry name" value="RmlC-like_jellyroll"/>
</dbReference>
<dbReference type="SMART" id="SM00100">
    <property type="entry name" value="cNMP"/>
    <property type="match status" value="1"/>
</dbReference>
<dbReference type="PANTHER" id="PTHR45651:SF36">
    <property type="entry name" value="CYCLIC NUCLEOTIDE-BINDING DOMAIN-CONTAINING PROTEIN"/>
    <property type="match status" value="1"/>
</dbReference>
<feature type="region of interest" description="Disordered" evidence="3">
    <location>
        <begin position="668"/>
        <end position="696"/>
    </location>
</feature>